<evidence type="ECO:0000256" key="1">
    <source>
        <dbReference type="ARBA" id="ARBA00010768"/>
    </source>
</evidence>
<evidence type="ECO:0000259" key="3">
    <source>
        <dbReference type="SMART" id="SM00128"/>
    </source>
</evidence>
<accession>A0A2G9GNE1</accession>
<dbReference type="GO" id="GO:0004439">
    <property type="term" value="F:phosphatidylinositol-4,5-bisphosphate 5-phosphatase activity"/>
    <property type="evidence" value="ECO:0007669"/>
    <property type="project" value="TreeGrafter"/>
</dbReference>
<name>A0A2G9GNE1_9LAMI</name>
<dbReference type="AlphaFoldDB" id="A0A2G9GNE1"/>
<feature type="domain" description="Inositol polyphosphate-related phosphatase" evidence="3">
    <location>
        <begin position="333"/>
        <end position="610"/>
    </location>
</feature>
<gene>
    <name evidence="4" type="ORF">CDL12_20668</name>
</gene>
<dbReference type="GO" id="GO:0034485">
    <property type="term" value="F:phosphatidylinositol-3,4,5-trisphosphate 5-phosphatase activity"/>
    <property type="evidence" value="ECO:0007669"/>
    <property type="project" value="TreeGrafter"/>
</dbReference>
<dbReference type="Gene3D" id="3.60.10.10">
    <property type="entry name" value="Endonuclease/exonuclease/phosphatase"/>
    <property type="match status" value="2"/>
</dbReference>
<organism evidence="4 5">
    <name type="scientific">Handroanthus impetiginosus</name>
    <dbReference type="NCBI Taxonomy" id="429701"/>
    <lineage>
        <taxon>Eukaryota</taxon>
        <taxon>Viridiplantae</taxon>
        <taxon>Streptophyta</taxon>
        <taxon>Embryophyta</taxon>
        <taxon>Tracheophyta</taxon>
        <taxon>Spermatophyta</taxon>
        <taxon>Magnoliopsida</taxon>
        <taxon>eudicotyledons</taxon>
        <taxon>Gunneridae</taxon>
        <taxon>Pentapetalae</taxon>
        <taxon>asterids</taxon>
        <taxon>lamiids</taxon>
        <taxon>Lamiales</taxon>
        <taxon>Bignoniaceae</taxon>
        <taxon>Crescentiina</taxon>
        <taxon>Tabebuia alliance</taxon>
        <taxon>Handroanthus</taxon>
    </lineage>
</organism>
<keyword evidence="5" id="KW-1185">Reference proteome</keyword>
<evidence type="ECO:0000256" key="2">
    <source>
        <dbReference type="ARBA" id="ARBA00022801"/>
    </source>
</evidence>
<dbReference type="Pfam" id="PF22669">
    <property type="entry name" value="Exo_endo_phos2"/>
    <property type="match status" value="2"/>
</dbReference>
<dbReference type="STRING" id="429701.A0A2G9GNE1"/>
<evidence type="ECO:0000313" key="5">
    <source>
        <dbReference type="Proteomes" id="UP000231279"/>
    </source>
</evidence>
<dbReference type="FunFam" id="3.60.10.10:FF:000038">
    <property type="entry name" value="type IV inositol polyphosphate 5-phosphatase 3"/>
    <property type="match status" value="1"/>
</dbReference>
<dbReference type="InterPro" id="IPR036691">
    <property type="entry name" value="Endo/exonu/phosph_ase_sf"/>
</dbReference>
<comment type="similarity">
    <text evidence="1">Belongs to the inositol polyphosphate 5-phosphatase family.</text>
</comment>
<dbReference type="EC" id="3.1.3.56" evidence="4"/>
<proteinExistence type="inferred from homology"/>
<comment type="caution">
    <text evidence="4">The sequence shown here is derived from an EMBL/GenBank/DDBJ whole genome shotgun (WGS) entry which is preliminary data.</text>
</comment>
<dbReference type="OrthoDB" id="62798at2759"/>
<dbReference type="GO" id="GO:0004445">
    <property type="term" value="F:inositol-polyphosphate 5-phosphatase activity"/>
    <property type="evidence" value="ECO:0007669"/>
    <property type="project" value="UniProtKB-EC"/>
</dbReference>
<sequence>MKKKKNNERSRHQQPVHSWRRVVVRKWLNIANNNSDFSADSDSCSDSDSEQELCDWPKQSRFKNDKPDELQVDANELLPRLRRRKSETSRAQYINAKEIRICATTWNVGGRVPPDDLDLEGWLDVDDPADIYVIGLQEIIPLNAGNIFGAEDSRPVSKWENIIRETLNQVPPATKFRSYSDPPSPSRFKPSEDVADIEAEIVLESDSDIEEQIYPLNEEPNDCFDIKDGEFNGKNYVCADPYVSNDNKNFVKPMEQELEWQFSSPKRLERLNCLRTDDYEENMDASNTLNMRTLSRTLSGTERIGLSWPETPLHLLAPNVLEKRNSFKSSKSFKTSKSFRTYSSFKSNMNPENQMRSDIALLVELDLESLINWKRRPPFVRMISKQMVGIFITIWVRRSLRRHIQNLNVSTVGVGVMGYIGNKGSIAVSMSIHQTVFCFVCAHLTSGEKEGDSVKRNADVNEIHRRTRFNSLSAMGLPRIVYDHERIIWLGDLNYRINLSYEQARELISQKDWSKLVEQDQLLRELRKGRVFYGWSEGTLSFAPTYKYDFNSNSYIGEDPKAGRRTPAWCDRILSFGTGMKQLSYRRSEVKFSDHRPVTASYLVEVEVFSPKKLQRALTFTDAEVEEQDLVMGMGLSSGMGLPRLEEDASYWER</sequence>
<dbReference type="SUPFAM" id="SSF56219">
    <property type="entry name" value="DNase I-like"/>
    <property type="match status" value="2"/>
</dbReference>
<dbReference type="PANTHER" id="PTHR45666:SF5">
    <property type="entry name" value="TYPE IV INOSITOL POLYPHOSPHATE 5-PHOSPHATASE 3"/>
    <property type="match status" value="1"/>
</dbReference>
<dbReference type="Proteomes" id="UP000231279">
    <property type="component" value="Unassembled WGS sequence"/>
</dbReference>
<dbReference type="PANTHER" id="PTHR45666">
    <property type="entry name" value="TYPE IV INOSITOL POLYPHOSPHATE 5-PHOSPHATASE 9"/>
    <property type="match status" value="1"/>
</dbReference>
<reference evidence="5" key="1">
    <citation type="journal article" date="2018" name="Gigascience">
        <title>Genome assembly of the Pink Ipe (Handroanthus impetiginosus, Bignoniaceae), a highly valued, ecologically keystone Neotropical timber forest tree.</title>
        <authorList>
            <person name="Silva-Junior O.B."/>
            <person name="Grattapaglia D."/>
            <person name="Novaes E."/>
            <person name="Collevatti R.G."/>
        </authorList>
    </citation>
    <scope>NUCLEOTIDE SEQUENCE [LARGE SCALE GENOMIC DNA]</scope>
    <source>
        <strain evidence="5">cv. UFG-1</strain>
    </source>
</reference>
<dbReference type="InterPro" id="IPR045849">
    <property type="entry name" value="IP5P_plant"/>
</dbReference>
<protein>
    <submittedName>
        <fullName evidence="4">Inositol polyphosphate 5-phosphatase</fullName>
        <ecNumber evidence="4">3.1.3.56</ecNumber>
    </submittedName>
</protein>
<dbReference type="SMART" id="SM00128">
    <property type="entry name" value="IPPc"/>
    <property type="match status" value="1"/>
</dbReference>
<dbReference type="EMBL" id="NKXS01004325">
    <property type="protein sequence ID" value="PIN06783.1"/>
    <property type="molecule type" value="Genomic_DNA"/>
</dbReference>
<dbReference type="GO" id="GO:0046856">
    <property type="term" value="P:phosphatidylinositol dephosphorylation"/>
    <property type="evidence" value="ECO:0007669"/>
    <property type="project" value="InterPro"/>
</dbReference>
<dbReference type="InterPro" id="IPR000300">
    <property type="entry name" value="IPPc"/>
</dbReference>
<keyword evidence="2 4" id="KW-0378">Hydrolase</keyword>
<evidence type="ECO:0000313" key="4">
    <source>
        <dbReference type="EMBL" id="PIN06783.1"/>
    </source>
</evidence>